<gene>
    <name evidence="1" type="ORF">AALO17_22110</name>
</gene>
<proteinExistence type="predicted"/>
<keyword evidence="2" id="KW-1185">Reference proteome</keyword>
<dbReference type="AlphaFoldDB" id="A0A140DXG8"/>
<sequence length="65" mass="7497">MQSGYQKQEPVLKQDHLLSFLPLQACALRSLSADDDCRRQHHRRKGSLSALISIKKSSKLTRYEK</sequence>
<evidence type="ECO:0000313" key="2">
    <source>
        <dbReference type="Proteomes" id="UP000069771"/>
    </source>
</evidence>
<organism evidence="1 2">
    <name type="scientific">Faecalibaculum rodentium</name>
    <dbReference type="NCBI Taxonomy" id="1702221"/>
    <lineage>
        <taxon>Bacteria</taxon>
        <taxon>Bacillati</taxon>
        <taxon>Bacillota</taxon>
        <taxon>Erysipelotrichia</taxon>
        <taxon>Erysipelotrichales</taxon>
        <taxon>Erysipelotrichaceae</taxon>
        <taxon>Faecalibaculum</taxon>
    </lineage>
</organism>
<dbReference type="KEGG" id="fro:AALO17_22110"/>
<evidence type="ECO:0000313" key="1">
    <source>
        <dbReference type="EMBL" id="AMK55345.1"/>
    </source>
</evidence>
<accession>A0A140DXG8</accession>
<reference evidence="1 2" key="1">
    <citation type="journal article" date="2016" name="Gut Pathog.">
        <title>Whole genome sequencing of "Faecalibaculum rodentium" ALO17, isolated from C57BL/6J laboratory mouse feces.</title>
        <authorList>
            <person name="Lim S."/>
            <person name="Chang D.H."/>
            <person name="Ahn S."/>
            <person name="Kim B.C."/>
        </authorList>
    </citation>
    <scope>NUCLEOTIDE SEQUENCE [LARGE SCALE GENOMIC DNA]</scope>
    <source>
        <strain evidence="1 2">Alo17</strain>
    </source>
</reference>
<dbReference type="EMBL" id="CP011391">
    <property type="protein sequence ID" value="AMK55345.1"/>
    <property type="molecule type" value="Genomic_DNA"/>
</dbReference>
<protein>
    <submittedName>
        <fullName evidence="1">Uncharacterized protein</fullName>
    </submittedName>
</protein>
<dbReference type="Proteomes" id="UP000069771">
    <property type="component" value="Chromosome"/>
</dbReference>
<name>A0A140DXG8_9FIRM</name>